<keyword evidence="3" id="KW-1185">Reference proteome</keyword>
<evidence type="ECO:0000313" key="3">
    <source>
        <dbReference type="Proteomes" id="UP001287356"/>
    </source>
</evidence>
<keyword evidence="1" id="KW-1133">Transmembrane helix</keyword>
<dbReference type="Proteomes" id="UP001287356">
    <property type="component" value="Unassembled WGS sequence"/>
</dbReference>
<reference evidence="2" key="2">
    <citation type="submission" date="2023-06" db="EMBL/GenBank/DDBJ databases">
        <authorList>
            <consortium name="Lawrence Berkeley National Laboratory"/>
            <person name="Haridas S."/>
            <person name="Hensen N."/>
            <person name="Bonometti L."/>
            <person name="Westerberg I."/>
            <person name="Brannstrom I.O."/>
            <person name="Guillou S."/>
            <person name="Cros-Aarteil S."/>
            <person name="Calhoun S."/>
            <person name="Kuo A."/>
            <person name="Mondo S."/>
            <person name="Pangilinan J."/>
            <person name="Riley R."/>
            <person name="Labutti K."/>
            <person name="Andreopoulos B."/>
            <person name="Lipzen A."/>
            <person name="Chen C."/>
            <person name="Yanf M."/>
            <person name="Daum C."/>
            <person name="Ng V."/>
            <person name="Clum A."/>
            <person name="Steindorff A."/>
            <person name="Ohm R."/>
            <person name="Martin F."/>
            <person name="Silar P."/>
            <person name="Natvig D."/>
            <person name="Lalanne C."/>
            <person name="Gautier V."/>
            <person name="Ament-Velasquez S.L."/>
            <person name="Kruys A."/>
            <person name="Hutchinson M.I."/>
            <person name="Powell A.J."/>
            <person name="Barry K."/>
            <person name="Miller A.N."/>
            <person name="Grigoriev I.V."/>
            <person name="Debuchy R."/>
            <person name="Gladieux P."/>
            <person name="Thoren M.H."/>
            <person name="Johannesson H."/>
        </authorList>
    </citation>
    <scope>NUCLEOTIDE SEQUENCE</scope>
    <source>
        <strain evidence="2">CBS 958.72</strain>
    </source>
</reference>
<sequence length="157" mass="17239">MEESGIQACATPLEYFVTKPNWSPHGSSSSTKPLPCHCSYRALCRPNCSRKHSRTSFSAAFGSIGAIVIQLLSGMLSGTMAVHRRPIAANGVFNHYADFLSSIATQETHNRELAKRRPAPLSAEEHTAPRTTLEGVSFIRRKYVPRTEINIGGILKK</sequence>
<organism evidence="2 3">
    <name type="scientific">Lasiosphaeria ovina</name>
    <dbReference type="NCBI Taxonomy" id="92902"/>
    <lineage>
        <taxon>Eukaryota</taxon>
        <taxon>Fungi</taxon>
        <taxon>Dikarya</taxon>
        <taxon>Ascomycota</taxon>
        <taxon>Pezizomycotina</taxon>
        <taxon>Sordariomycetes</taxon>
        <taxon>Sordariomycetidae</taxon>
        <taxon>Sordariales</taxon>
        <taxon>Lasiosphaeriaceae</taxon>
        <taxon>Lasiosphaeria</taxon>
    </lineage>
</organism>
<protein>
    <submittedName>
        <fullName evidence="2">Uncharacterized protein</fullName>
    </submittedName>
</protein>
<comment type="caution">
    <text evidence="2">The sequence shown here is derived from an EMBL/GenBank/DDBJ whole genome shotgun (WGS) entry which is preliminary data.</text>
</comment>
<reference evidence="2" key="1">
    <citation type="journal article" date="2023" name="Mol. Phylogenet. Evol.">
        <title>Genome-scale phylogeny and comparative genomics of the fungal order Sordariales.</title>
        <authorList>
            <person name="Hensen N."/>
            <person name="Bonometti L."/>
            <person name="Westerberg I."/>
            <person name="Brannstrom I.O."/>
            <person name="Guillou S."/>
            <person name="Cros-Aarteil S."/>
            <person name="Calhoun S."/>
            <person name="Haridas S."/>
            <person name="Kuo A."/>
            <person name="Mondo S."/>
            <person name="Pangilinan J."/>
            <person name="Riley R."/>
            <person name="LaButti K."/>
            <person name="Andreopoulos B."/>
            <person name="Lipzen A."/>
            <person name="Chen C."/>
            <person name="Yan M."/>
            <person name="Daum C."/>
            <person name="Ng V."/>
            <person name="Clum A."/>
            <person name="Steindorff A."/>
            <person name="Ohm R.A."/>
            <person name="Martin F."/>
            <person name="Silar P."/>
            <person name="Natvig D.O."/>
            <person name="Lalanne C."/>
            <person name="Gautier V."/>
            <person name="Ament-Velasquez S.L."/>
            <person name="Kruys A."/>
            <person name="Hutchinson M.I."/>
            <person name="Powell A.J."/>
            <person name="Barry K."/>
            <person name="Miller A.N."/>
            <person name="Grigoriev I.V."/>
            <person name="Debuchy R."/>
            <person name="Gladieux P."/>
            <person name="Hiltunen Thoren M."/>
            <person name="Johannesson H."/>
        </authorList>
    </citation>
    <scope>NUCLEOTIDE SEQUENCE</scope>
    <source>
        <strain evidence="2">CBS 958.72</strain>
    </source>
</reference>
<evidence type="ECO:0000256" key="1">
    <source>
        <dbReference type="SAM" id="Phobius"/>
    </source>
</evidence>
<name>A0AAE0NBK1_9PEZI</name>
<feature type="transmembrane region" description="Helical" evidence="1">
    <location>
        <begin position="57"/>
        <end position="76"/>
    </location>
</feature>
<dbReference type="EMBL" id="JAULSN010000003">
    <property type="protein sequence ID" value="KAK3376619.1"/>
    <property type="molecule type" value="Genomic_DNA"/>
</dbReference>
<proteinExistence type="predicted"/>
<evidence type="ECO:0000313" key="2">
    <source>
        <dbReference type="EMBL" id="KAK3376619.1"/>
    </source>
</evidence>
<accession>A0AAE0NBK1</accession>
<gene>
    <name evidence="2" type="ORF">B0T24DRAFT_619111</name>
</gene>
<keyword evidence="1" id="KW-0812">Transmembrane</keyword>
<keyword evidence="1" id="KW-0472">Membrane</keyword>
<dbReference type="AlphaFoldDB" id="A0AAE0NBK1"/>